<name>F0QSG7_VULM7</name>
<keyword evidence="1" id="KW-0175">Coiled coil</keyword>
<proteinExistence type="predicted"/>
<dbReference type="eggNOG" id="arCOG03734">
    <property type="taxonomic scope" value="Archaea"/>
</dbReference>
<dbReference type="RefSeq" id="WP_013603482.1">
    <property type="nucleotide sequence ID" value="NC_015151.1"/>
</dbReference>
<dbReference type="AlphaFoldDB" id="F0QSG7"/>
<gene>
    <name evidence="2" type="ordered locus">VMUT_0102</name>
</gene>
<accession>F0QSG7</accession>
<dbReference type="KEGG" id="vmo:VMUT_0102"/>
<organism evidence="2 3">
    <name type="scientific">Vulcanisaeta moutnovskia (strain 768-28)</name>
    <dbReference type="NCBI Taxonomy" id="985053"/>
    <lineage>
        <taxon>Archaea</taxon>
        <taxon>Thermoproteota</taxon>
        <taxon>Thermoprotei</taxon>
        <taxon>Thermoproteales</taxon>
        <taxon>Thermoproteaceae</taxon>
        <taxon>Vulcanisaeta</taxon>
    </lineage>
</organism>
<reference evidence="2 3" key="1">
    <citation type="journal article" date="2011" name="J. Bacteriol.">
        <title>Complete genome sequence of 'Vulcanisaeta moutnovskia' strain 768-28, a novel member of the hyperthermophilic crenarchaeal genus vulcanisaeta.</title>
        <authorList>
            <person name="Gumerov V.M."/>
            <person name="Mardanov A.V."/>
            <person name="Beletsky A.V."/>
            <person name="Prokofeva M.I."/>
            <person name="Bonch-Osmolovskaya E.A."/>
            <person name="Ravin N.V."/>
            <person name="Skryabin K.G."/>
        </authorList>
    </citation>
    <scope>NUCLEOTIDE SEQUENCE [LARGE SCALE GENOMIC DNA]</scope>
    <source>
        <strain evidence="2 3">768-28</strain>
    </source>
</reference>
<dbReference type="OrthoDB" id="24791at2157"/>
<keyword evidence="3" id="KW-1185">Reference proteome</keyword>
<sequence>MSEDMLKIYEELLKQINRTYDGYTEQIKRLNSMWSDYKTAVGSVKRNWDVDNILLALRINELKASIDSIREELDMLKVKKELGLIDDEEYSRSSTELTDTLTKLTNMYDDAKSKIDEIDRGIKEHWFRSMDVTTLTTDQVDSMIKELEDNRAKGEIPDDVYTRVKADLELVKRVVQALALIKTESKT</sequence>
<dbReference type="GeneID" id="10287754"/>
<dbReference type="HOGENOM" id="CLU_1472024_0_0_2"/>
<feature type="coiled-coil region" evidence="1">
    <location>
        <begin position="6"/>
        <end position="33"/>
    </location>
</feature>
<protein>
    <submittedName>
        <fullName evidence="2">Uncharacterized protein</fullName>
    </submittedName>
</protein>
<dbReference type="EMBL" id="CP002529">
    <property type="protein sequence ID" value="ADY00318.1"/>
    <property type="molecule type" value="Genomic_DNA"/>
</dbReference>
<dbReference type="Proteomes" id="UP000007485">
    <property type="component" value="Chromosome"/>
</dbReference>
<evidence type="ECO:0000313" key="2">
    <source>
        <dbReference type="EMBL" id="ADY00318.1"/>
    </source>
</evidence>
<dbReference type="STRING" id="985053.VMUT_0102"/>
<evidence type="ECO:0000256" key="1">
    <source>
        <dbReference type="SAM" id="Coils"/>
    </source>
</evidence>
<evidence type="ECO:0000313" key="3">
    <source>
        <dbReference type="Proteomes" id="UP000007485"/>
    </source>
</evidence>